<feature type="compositionally biased region" description="Basic and acidic residues" evidence="1">
    <location>
        <begin position="74"/>
        <end position="83"/>
    </location>
</feature>
<dbReference type="EMBL" id="ALYM01000008">
    <property type="protein sequence ID" value="EMG24655.1"/>
    <property type="molecule type" value="Genomic_DNA"/>
</dbReference>
<name>A0ABN0IP47_9STRE</name>
<accession>A0ABN0IP47</accession>
<proteinExistence type="predicted"/>
<dbReference type="RefSeq" id="WP_003108665.1">
    <property type="nucleotide sequence ID" value="NZ_ALYM01000008.1"/>
</dbReference>
<feature type="region of interest" description="Disordered" evidence="1">
    <location>
        <begin position="59"/>
        <end position="83"/>
    </location>
</feature>
<reference evidence="2 3" key="1">
    <citation type="journal article" date="2013" name="PLoS ONE">
        <title>Comparative Genomic Characterization of Three Streptococcus parauberis Strains in Fish Pathogen, as Assessed by Wide-Genome Analyses.</title>
        <authorList>
            <person name="Nho S.W."/>
            <person name="Hikima J."/>
            <person name="Park S.B."/>
            <person name="Jang H.B."/>
            <person name="Cha I.S."/>
            <person name="Yasuike M."/>
            <person name="Nakamura Y."/>
            <person name="Fujiwara A."/>
            <person name="Sano M."/>
            <person name="Kanai K."/>
            <person name="Kondo H."/>
            <person name="Hirono I."/>
            <person name="Takeyama H."/>
            <person name="Aoki T."/>
            <person name="Jung T.S."/>
        </authorList>
    </citation>
    <scope>NUCLEOTIDE SEQUENCE [LARGE SCALE GENOMIC DNA]</scope>
    <source>
        <strain evidence="2 3">KRS-02083</strain>
    </source>
</reference>
<dbReference type="Proteomes" id="UP000011769">
    <property type="component" value="Unassembled WGS sequence"/>
</dbReference>
<comment type="caution">
    <text evidence="2">The sequence shown here is derived from an EMBL/GenBank/DDBJ whole genome shotgun (WGS) entry which is preliminary data.</text>
</comment>
<organism evidence="2 3">
    <name type="scientific">Streptococcus parauberis KRS-02083</name>
    <dbReference type="NCBI Taxonomy" id="1207545"/>
    <lineage>
        <taxon>Bacteria</taxon>
        <taxon>Bacillati</taxon>
        <taxon>Bacillota</taxon>
        <taxon>Bacilli</taxon>
        <taxon>Lactobacillales</taxon>
        <taxon>Streptococcaceae</taxon>
        <taxon>Streptococcus</taxon>
    </lineage>
</organism>
<evidence type="ECO:0000313" key="3">
    <source>
        <dbReference type="Proteomes" id="UP000011769"/>
    </source>
</evidence>
<gene>
    <name evidence="2" type="ORF">SPJ1_1914</name>
</gene>
<evidence type="ECO:0000313" key="2">
    <source>
        <dbReference type="EMBL" id="EMG24655.1"/>
    </source>
</evidence>
<keyword evidence="3" id="KW-1185">Reference proteome</keyword>
<protein>
    <submittedName>
        <fullName evidence="2">Uncharacterized protein</fullName>
    </submittedName>
</protein>
<evidence type="ECO:0000256" key="1">
    <source>
        <dbReference type="SAM" id="MobiDB-lite"/>
    </source>
</evidence>
<sequence>MQYKSLKNIHFKSLNKEVMENGVIELDEEFAEKVNEDLKLTFMDVPKVLVPIGAEPAKVEDDAEVKPARKSRKPKAEPLEEDA</sequence>